<evidence type="ECO:0000256" key="5">
    <source>
        <dbReference type="ARBA" id="ARBA00023242"/>
    </source>
</evidence>
<evidence type="ECO:0000256" key="2">
    <source>
        <dbReference type="ARBA" id="ARBA00023125"/>
    </source>
</evidence>
<comment type="caution">
    <text evidence="8">The sequence shown here is derived from an EMBL/GenBank/DDBJ whole genome shotgun (WGS) entry which is preliminary data.</text>
</comment>
<evidence type="ECO:0000256" key="1">
    <source>
        <dbReference type="ARBA" id="ARBA00023015"/>
    </source>
</evidence>
<dbReference type="InterPro" id="IPR002913">
    <property type="entry name" value="START_lipid-bd_dom"/>
</dbReference>
<feature type="domain" description="START" evidence="7">
    <location>
        <begin position="246"/>
        <end position="348"/>
    </location>
</feature>
<keyword evidence="1" id="KW-0805">Transcription regulation</keyword>
<evidence type="ECO:0000256" key="4">
    <source>
        <dbReference type="ARBA" id="ARBA00023163"/>
    </source>
</evidence>
<dbReference type="EMBL" id="JAKOGI010000104">
    <property type="protein sequence ID" value="KAJ8444165.1"/>
    <property type="molecule type" value="Genomic_DNA"/>
</dbReference>
<dbReference type="PANTHER" id="PTHR45654:SF9">
    <property type="entry name" value="HOMEOBOX-LEUCINE ZIPPER PROTEIN HDG10-RELATED"/>
    <property type="match status" value="1"/>
</dbReference>
<keyword evidence="9" id="KW-1185">Reference proteome</keyword>
<keyword evidence="2" id="KW-0238">DNA-binding</keyword>
<proteinExistence type="predicted"/>
<feature type="coiled-coil region" evidence="6">
    <location>
        <begin position="161"/>
        <end position="188"/>
    </location>
</feature>
<evidence type="ECO:0000256" key="3">
    <source>
        <dbReference type="ARBA" id="ARBA00023155"/>
    </source>
</evidence>
<dbReference type="InterPro" id="IPR057993">
    <property type="entry name" value="HD-Zip_IV_C"/>
</dbReference>
<dbReference type="AlphaFoldDB" id="A0A9Q1QL84"/>
<dbReference type="InterPro" id="IPR042160">
    <property type="entry name" value="HD-Zip_IV"/>
</dbReference>
<reference evidence="8" key="1">
    <citation type="submission" date="2022-04" db="EMBL/GenBank/DDBJ databases">
        <title>Carnegiea gigantea Genome sequencing and assembly v2.</title>
        <authorList>
            <person name="Copetti D."/>
            <person name="Sanderson M.J."/>
            <person name="Burquez A."/>
            <person name="Wojciechowski M.F."/>
        </authorList>
    </citation>
    <scope>NUCLEOTIDE SEQUENCE</scope>
    <source>
        <strain evidence="8">SGP5-SGP5p</strain>
        <tissue evidence="8">Aerial part</tissue>
    </source>
</reference>
<organism evidence="8 9">
    <name type="scientific">Carnegiea gigantea</name>
    <dbReference type="NCBI Taxonomy" id="171969"/>
    <lineage>
        <taxon>Eukaryota</taxon>
        <taxon>Viridiplantae</taxon>
        <taxon>Streptophyta</taxon>
        <taxon>Embryophyta</taxon>
        <taxon>Tracheophyta</taxon>
        <taxon>Spermatophyta</taxon>
        <taxon>Magnoliopsida</taxon>
        <taxon>eudicotyledons</taxon>
        <taxon>Gunneridae</taxon>
        <taxon>Pentapetalae</taxon>
        <taxon>Caryophyllales</taxon>
        <taxon>Cactineae</taxon>
        <taxon>Cactaceae</taxon>
        <taxon>Cactoideae</taxon>
        <taxon>Echinocereeae</taxon>
        <taxon>Carnegiea</taxon>
    </lineage>
</organism>
<evidence type="ECO:0000259" key="7">
    <source>
        <dbReference type="PROSITE" id="PS50848"/>
    </source>
</evidence>
<dbReference type="OrthoDB" id="6159439at2759"/>
<evidence type="ECO:0000313" key="8">
    <source>
        <dbReference type="EMBL" id="KAJ8444165.1"/>
    </source>
</evidence>
<dbReference type="PROSITE" id="PS50848">
    <property type="entry name" value="START"/>
    <property type="match status" value="1"/>
</dbReference>
<dbReference type="Pfam" id="PF25797">
    <property type="entry name" value="PDF2_C"/>
    <property type="match status" value="1"/>
</dbReference>
<evidence type="ECO:0000256" key="6">
    <source>
        <dbReference type="SAM" id="Coils"/>
    </source>
</evidence>
<evidence type="ECO:0000313" key="9">
    <source>
        <dbReference type="Proteomes" id="UP001153076"/>
    </source>
</evidence>
<gene>
    <name evidence="8" type="ORF">Cgig2_030985</name>
</gene>
<dbReference type="Proteomes" id="UP001153076">
    <property type="component" value="Unassembled WGS sequence"/>
</dbReference>
<dbReference type="SUPFAM" id="SSF55961">
    <property type="entry name" value="Bet v1-like"/>
    <property type="match status" value="2"/>
</dbReference>
<dbReference type="PANTHER" id="PTHR45654">
    <property type="entry name" value="HOMEOBOX-LEUCINE ZIPPER PROTEIN MERISTEM L1"/>
    <property type="match status" value="1"/>
</dbReference>
<protein>
    <recommendedName>
        <fullName evidence="7">START domain-containing protein</fullName>
    </recommendedName>
</protein>
<keyword evidence="5" id="KW-0539">Nucleus</keyword>
<name>A0A9Q1QL84_9CARY</name>
<keyword evidence="3" id="KW-0371">Homeobox</keyword>
<keyword evidence="6" id="KW-0175">Coiled coil</keyword>
<dbReference type="GO" id="GO:0003677">
    <property type="term" value="F:DNA binding"/>
    <property type="evidence" value="ECO:0007669"/>
    <property type="project" value="UniProtKB-KW"/>
</dbReference>
<accession>A0A9Q1QL84</accession>
<keyword evidence="4" id="KW-0804">Transcription</keyword>
<dbReference type="GO" id="GO:0008289">
    <property type="term" value="F:lipid binding"/>
    <property type="evidence" value="ECO:0007669"/>
    <property type="project" value="InterPro"/>
</dbReference>
<sequence length="651" mass="72132">MIRLIFKVIAELFADDAFNALYRTIVHLLLMANSTAAGRSSDIQIQGVKTNAKSQVIFQCALCGSLRTTVYMGTGGQSRCSKEDGRRDSQNGRKAIIGIHLSRFSSSKRLPQEAVPGMRKKQPANNVLRSENDRVRRENIAIQEVLKKMICPSCGSPPLAEEESMQSLEKLRQENLELRQEFDRVSTVLANYMGRQGSAFDKPNASGAGQGSGNPIFRVDSLIDDINTDEFCLAYPMEANPETTGIANNAMRELIKLLRMDEPLWIKSSVDDHLVLDHESYKKIIPQSAGPRFLRSRRESSKDTGVVNMDARLLVDLYLDRDEWVHHFPTAVSRARTIRVLAAGYSGTRSGSLQLQIETGIWVIADVSCDLIDNCAVSRTSCWKHPSGFMIKYMSNGRSKSAEIFHGGFYIYHHSNLTGRRSMVMLAFRMVRSYCSVFSCLSTTDLQQLSQLSRNGVQIALRKSTCPGQPIGIVILAACTFWVPASPLRISKYLSDHKIRSQWDVLCYGNHVFEITRIPTGRHSVNHISVLQALNPTENVIFQESIMEPSGALIVYAPIHASIVSQLAMGMDSTTIPILASGFAVNTDGPGQRAALAATSGIPWSRCCLIFERLRTVFCLLCGVSCSQGRVKSYQLGGGGKDWVEVFDSLQ</sequence>